<dbReference type="AlphaFoldDB" id="A0A0E2BKB9"/>
<feature type="transmembrane region" description="Helical" evidence="8">
    <location>
        <begin position="6"/>
        <end position="24"/>
    </location>
</feature>
<keyword evidence="7 8" id="KW-0472">Membrane</keyword>
<name>A0A0E2BKB9_9LEPT</name>
<evidence type="ECO:0000256" key="5">
    <source>
        <dbReference type="ARBA" id="ARBA00022960"/>
    </source>
</evidence>
<keyword evidence="10" id="KW-1185">Reference proteome</keyword>
<dbReference type="EMBL" id="AHON02000013">
    <property type="protein sequence ID" value="EKO35412.1"/>
    <property type="molecule type" value="Genomic_DNA"/>
</dbReference>
<dbReference type="GO" id="GO:0008360">
    <property type="term" value="P:regulation of cell shape"/>
    <property type="evidence" value="ECO:0007669"/>
    <property type="project" value="UniProtKB-KW"/>
</dbReference>
<accession>A0A0E2BKB9</accession>
<dbReference type="GO" id="GO:0005886">
    <property type="term" value="C:plasma membrane"/>
    <property type="evidence" value="ECO:0007669"/>
    <property type="project" value="UniProtKB-SubCell"/>
</dbReference>
<dbReference type="Proteomes" id="UP000006329">
    <property type="component" value="Unassembled WGS sequence"/>
</dbReference>
<dbReference type="InterPro" id="IPR007227">
    <property type="entry name" value="Cell_shape_determining_MreD"/>
</dbReference>
<sequence length="170" mass="19202">MILEKLVIAIGILIAHFLNGSNLFEIGLAIKPDFMILLVIFFALRRGALYGLWIGFFGGLLTDSGLGGEIAIGNVVTYKIGLHSLTFCLIGYFVGKFARSAYHENYFSITIYSLLITFVTRVATYYLFSIFFHENMSYSLFFTSFFNALIAPAFFYALTWIYQLDHMGDA</sequence>
<keyword evidence="6 8" id="KW-1133">Transmembrane helix</keyword>
<evidence type="ECO:0000256" key="7">
    <source>
        <dbReference type="ARBA" id="ARBA00023136"/>
    </source>
</evidence>
<organism evidence="9 10">
    <name type="scientific">Leptospira santarosai str. MOR084</name>
    <dbReference type="NCBI Taxonomy" id="1049984"/>
    <lineage>
        <taxon>Bacteria</taxon>
        <taxon>Pseudomonadati</taxon>
        <taxon>Spirochaetota</taxon>
        <taxon>Spirochaetia</taxon>
        <taxon>Leptospirales</taxon>
        <taxon>Leptospiraceae</taxon>
        <taxon>Leptospira</taxon>
    </lineage>
</organism>
<evidence type="ECO:0000256" key="3">
    <source>
        <dbReference type="ARBA" id="ARBA00022475"/>
    </source>
</evidence>
<feature type="transmembrane region" description="Helical" evidence="8">
    <location>
        <begin position="106"/>
        <end position="128"/>
    </location>
</feature>
<comment type="caution">
    <text evidence="9">The sequence shown here is derived from an EMBL/GenBank/DDBJ whole genome shotgun (WGS) entry which is preliminary data.</text>
</comment>
<comment type="subcellular location">
    <subcellularLocation>
        <location evidence="1">Cell membrane</location>
        <topology evidence="1">Multi-pass membrane protein</topology>
    </subcellularLocation>
</comment>
<feature type="transmembrane region" description="Helical" evidence="8">
    <location>
        <begin position="36"/>
        <end position="56"/>
    </location>
</feature>
<evidence type="ECO:0000256" key="4">
    <source>
        <dbReference type="ARBA" id="ARBA00022692"/>
    </source>
</evidence>
<feature type="transmembrane region" description="Helical" evidence="8">
    <location>
        <begin position="76"/>
        <end position="94"/>
    </location>
</feature>
<dbReference type="RefSeq" id="WP_004460590.1">
    <property type="nucleotide sequence ID" value="NZ_AHON02000013.1"/>
</dbReference>
<reference evidence="9" key="1">
    <citation type="submission" date="2012-10" db="EMBL/GenBank/DDBJ databases">
        <authorList>
            <person name="Harkins D.M."/>
            <person name="Durkin A.S."/>
            <person name="Brinkac L.M."/>
            <person name="Haft D.H."/>
            <person name="Selengut J.D."/>
            <person name="Sanka R."/>
            <person name="DePew J."/>
            <person name="Purushe J."/>
            <person name="Matthias M.A."/>
            <person name="Vinetz J.M."/>
            <person name="Sutton G.G."/>
            <person name="Nierman W.C."/>
            <person name="Fouts D.E."/>
        </authorList>
    </citation>
    <scope>NUCLEOTIDE SEQUENCE [LARGE SCALE GENOMIC DNA]</scope>
    <source>
        <strain evidence="9">MOR084</strain>
    </source>
</reference>
<comment type="similarity">
    <text evidence="2">Belongs to the MreD family.</text>
</comment>
<evidence type="ECO:0000256" key="6">
    <source>
        <dbReference type="ARBA" id="ARBA00022989"/>
    </source>
</evidence>
<gene>
    <name evidence="9" type="primary">mreD</name>
    <name evidence="9" type="ORF">LEP1GSC179_1102</name>
</gene>
<proteinExistence type="inferred from homology"/>
<dbReference type="NCBIfam" id="TIGR03426">
    <property type="entry name" value="shape_MreD"/>
    <property type="match status" value="1"/>
</dbReference>
<keyword evidence="4 8" id="KW-0812">Transmembrane</keyword>
<protein>
    <submittedName>
        <fullName evidence="9">Rod shape-determining protein MreD</fullName>
    </submittedName>
</protein>
<keyword evidence="3" id="KW-1003">Cell membrane</keyword>
<evidence type="ECO:0000313" key="9">
    <source>
        <dbReference type="EMBL" id="EKO35412.1"/>
    </source>
</evidence>
<evidence type="ECO:0000256" key="1">
    <source>
        <dbReference type="ARBA" id="ARBA00004651"/>
    </source>
</evidence>
<evidence type="ECO:0000256" key="2">
    <source>
        <dbReference type="ARBA" id="ARBA00007776"/>
    </source>
</evidence>
<evidence type="ECO:0000313" key="10">
    <source>
        <dbReference type="Proteomes" id="UP000006329"/>
    </source>
</evidence>
<feature type="transmembrane region" description="Helical" evidence="8">
    <location>
        <begin position="140"/>
        <end position="162"/>
    </location>
</feature>
<dbReference type="Pfam" id="PF04093">
    <property type="entry name" value="MreD"/>
    <property type="match status" value="1"/>
</dbReference>
<evidence type="ECO:0000256" key="8">
    <source>
        <dbReference type="SAM" id="Phobius"/>
    </source>
</evidence>
<keyword evidence="5" id="KW-0133">Cell shape</keyword>
<dbReference type="GeneID" id="29740486"/>